<sequence>MIMSYLLDTNIVSLVIKQNVQILQKIETVKAKEQNMYISCISYFEIKRGLLAVKATTKLKIFNKFCQNHQIILLDDLAILEKAAEIHANLRLRGLPIQTEDILIAATAIIKGLTVVSNDSDLLRVEHLSLENWVEL</sequence>
<keyword evidence="2" id="KW-1277">Toxin-antitoxin system</keyword>
<gene>
    <name evidence="9" type="ORF">AsFPU1_2213</name>
</gene>
<dbReference type="InterPro" id="IPR029060">
    <property type="entry name" value="PIN-like_dom_sf"/>
</dbReference>
<evidence type="ECO:0000256" key="3">
    <source>
        <dbReference type="ARBA" id="ARBA00022722"/>
    </source>
</evidence>
<dbReference type="InterPro" id="IPR050556">
    <property type="entry name" value="Type_II_TA_system_RNase"/>
</dbReference>
<evidence type="ECO:0000313" key="10">
    <source>
        <dbReference type="Proteomes" id="UP000287247"/>
    </source>
</evidence>
<dbReference type="Gene3D" id="3.40.50.1010">
    <property type="entry name" value="5'-nuclease"/>
    <property type="match status" value="1"/>
</dbReference>
<dbReference type="Proteomes" id="UP000287247">
    <property type="component" value="Unassembled WGS sequence"/>
</dbReference>
<evidence type="ECO:0000256" key="5">
    <source>
        <dbReference type="ARBA" id="ARBA00022801"/>
    </source>
</evidence>
<reference evidence="10" key="1">
    <citation type="submission" date="2017-05" db="EMBL/GenBank/DDBJ databases">
        <title>Physiological properties and genetic analysis related to exopolysaccharide production of fresh-water unicellular cyanobacterium Aphanothece sacrum, Suizenji Nori, that has been cultured as a food source in Japan.</title>
        <authorList>
            <person name="Kanesaki Y."/>
            <person name="Yoshikawa S."/>
            <person name="Ohki K."/>
        </authorList>
    </citation>
    <scope>NUCLEOTIDE SEQUENCE [LARGE SCALE GENOMIC DNA]</scope>
    <source>
        <strain evidence="10">FPU1</strain>
    </source>
</reference>
<dbReference type="Pfam" id="PF01850">
    <property type="entry name" value="PIN"/>
    <property type="match status" value="1"/>
</dbReference>
<accession>A0A401IHR0</accession>
<dbReference type="InterPro" id="IPR002716">
    <property type="entry name" value="PIN_dom"/>
</dbReference>
<comment type="caution">
    <text evidence="9">The sequence shown here is derived from an EMBL/GenBank/DDBJ whole genome shotgun (WGS) entry which is preliminary data.</text>
</comment>
<dbReference type="PANTHER" id="PTHR33653">
    <property type="entry name" value="RIBONUCLEASE VAPC2"/>
    <property type="match status" value="1"/>
</dbReference>
<name>A0A401IHR0_APHSA</name>
<evidence type="ECO:0000256" key="1">
    <source>
        <dbReference type="ARBA" id="ARBA00001946"/>
    </source>
</evidence>
<comment type="cofactor">
    <cofactor evidence="1">
        <name>Mg(2+)</name>
        <dbReference type="ChEBI" id="CHEBI:18420"/>
    </cofactor>
</comment>
<feature type="domain" description="PIN" evidence="8">
    <location>
        <begin position="5"/>
        <end position="127"/>
    </location>
</feature>
<dbReference type="GO" id="GO:0016787">
    <property type="term" value="F:hydrolase activity"/>
    <property type="evidence" value="ECO:0007669"/>
    <property type="project" value="UniProtKB-KW"/>
</dbReference>
<dbReference type="AlphaFoldDB" id="A0A401IHR0"/>
<dbReference type="CDD" id="cd18744">
    <property type="entry name" value="PIN_VapC4-5_FitB-like"/>
    <property type="match status" value="1"/>
</dbReference>
<dbReference type="SUPFAM" id="SSF88723">
    <property type="entry name" value="PIN domain-like"/>
    <property type="match status" value="1"/>
</dbReference>
<organism evidence="9 10">
    <name type="scientific">Aphanothece sacrum FPU1</name>
    <dbReference type="NCBI Taxonomy" id="1920663"/>
    <lineage>
        <taxon>Bacteria</taxon>
        <taxon>Bacillati</taxon>
        <taxon>Cyanobacteriota</taxon>
        <taxon>Cyanophyceae</taxon>
        <taxon>Oscillatoriophycideae</taxon>
        <taxon>Chroococcales</taxon>
        <taxon>Aphanothecaceae</taxon>
        <taxon>Aphanothece</taxon>
    </lineage>
</organism>
<proteinExistence type="inferred from homology"/>
<dbReference type="GO" id="GO:0004518">
    <property type="term" value="F:nuclease activity"/>
    <property type="evidence" value="ECO:0007669"/>
    <property type="project" value="UniProtKB-KW"/>
</dbReference>
<protein>
    <submittedName>
        <fullName evidence="9">Plasmid maintenance protein</fullName>
    </submittedName>
</protein>
<evidence type="ECO:0000256" key="4">
    <source>
        <dbReference type="ARBA" id="ARBA00022723"/>
    </source>
</evidence>
<keyword evidence="3" id="KW-0540">Nuclease</keyword>
<keyword evidence="5" id="KW-0378">Hydrolase</keyword>
<evidence type="ECO:0000259" key="8">
    <source>
        <dbReference type="Pfam" id="PF01850"/>
    </source>
</evidence>
<evidence type="ECO:0000313" key="9">
    <source>
        <dbReference type="EMBL" id="GBF80808.1"/>
    </source>
</evidence>
<dbReference type="PANTHER" id="PTHR33653:SF1">
    <property type="entry name" value="RIBONUCLEASE VAPC2"/>
    <property type="match status" value="1"/>
</dbReference>
<evidence type="ECO:0000256" key="7">
    <source>
        <dbReference type="ARBA" id="ARBA00038093"/>
    </source>
</evidence>
<comment type="similarity">
    <text evidence="7">Belongs to the PINc/VapC protein family.</text>
</comment>
<evidence type="ECO:0000256" key="2">
    <source>
        <dbReference type="ARBA" id="ARBA00022649"/>
    </source>
</evidence>
<keyword evidence="10" id="KW-1185">Reference proteome</keyword>
<keyword evidence="4" id="KW-0479">Metal-binding</keyword>
<keyword evidence="6" id="KW-0460">Magnesium</keyword>
<dbReference type="GO" id="GO:0046872">
    <property type="term" value="F:metal ion binding"/>
    <property type="evidence" value="ECO:0007669"/>
    <property type="project" value="UniProtKB-KW"/>
</dbReference>
<dbReference type="EMBL" id="BDQK01000013">
    <property type="protein sequence ID" value="GBF80808.1"/>
    <property type="molecule type" value="Genomic_DNA"/>
</dbReference>
<evidence type="ECO:0000256" key="6">
    <source>
        <dbReference type="ARBA" id="ARBA00022842"/>
    </source>
</evidence>